<evidence type="ECO:0000256" key="3">
    <source>
        <dbReference type="ARBA" id="ARBA00023203"/>
    </source>
</evidence>
<dbReference type="EMBL" id="BGPR01003458">
    <property type="protein sequence ID" value="GBM88393.1"/>
    <property type="molecule type" value="Genomic_DNA"/>
</dbReference>
<dbReference type="InterPro" id="IPR011705">
    <property type="entry name" value="BACK"/>
</dbReference>
<dbReference type="OrthoDB" id="6413564at2759"/>
<dbReference type="PANTHER" id="PTHR24412">
    <property type="entry name" value="KELCH PROTEIN"/>
    <property type="match status" value="1"/>
</dbReference>
<dbReference type="Pfam" id="PF00651">
    <property type="entry name" value="BTB"/>
    <property type="match status" value="1"/>
</dbReference>
<dbReference type="PANTHER" id="PTHR24412:SF489">
    <property type="entry name" value="RING FINGER DOMAIN AND KELCH REPEAT-CONTAINING PROTEIN DDB_G0271372"/>
    <property type="match status" value="1"/>
</dbReference>
<evidence type="ECO:0000256" key="4">
    <source>
        <dbReference type="SAM" id="MobiDB-lite"/>
    </source>
</evidence>
<evidence type="ECO:0000256" key="2">
    <source>
        <dbReference type="ARBA" id="ARBA00022737"/>
    </source>
</evidence>
<dbReference type="SUPFAM" id="SSF54695">
    <property type="entry name" value="POZ domain"/>
    <property type="match status" value="1"/>
</dbReference>
<sequence length="207" mass="23970">MGDVFSVRPKTEPEYSAESEEETGALRTEDGGIFKTNRNLLAERCPFFKALYSDNFGDGADVLLRGIDSEILENILVYLKTGTIQLNEENATDMLVASDYLLIHPLLEKRRSFVLREMTPTNCIPVFLAAWWVERLDILNNCHRFTMIHFEEVVSQSEEIGSLPLEALKKFLKERSLNVSNERTIWNAIVKWIKFDLPDRFNSFQRF</sequence>
<dbReference type="AlphaFoldDB" id="A0A4Y2JDL5"/>
<accession>A0A4Y2JDL5</accession>
<proteinExistence type="predicted"/>
<keyword evidence="7" id="KW-1185">Reference proteome</keyword>
<dbReference type="PROSITE" id="PS50097">
    <property type="entry name" value="BTB"/>
    <property type="match status" value="1"/>
</dbReference>
<organism evidence="6 7">
    <name type="scientific">Araneus ventricosus</name>
    <name type="common">Orbweaver spider</name>
    <name type="synonym">Epeira ventricosa</name>
    <dbReference type="NCBI Taxonomy" id="182803"/>
    <lineage>
        <taxon>Eukaryota</taxon>
        <taxon>Metazoa</taxon>
        <taxon>Ecdysozoa</taxon>
        <taxon>Arthropoda</taxon>
        <taxon>Chelicerata</taxon>
        <taxon>Arachnida</taxon>
        <taxon>Araneae</taxon>
        <taxon>Araneomorphae</taxon>
        <taxon>Entelegynae</taxon>
        <taxon>Araneoidea</taxon>
        <taxon>Araneidae</taxon>
        <taxon>Araneus</taxon>
    </lineage>
</organism>
<dbReference type="Gene3D" id="1.25.40.420">
    <property type="match status" value="1"/>
</dbReference>
<evidence type="ECO:0000313" key="7">
    <source>
        <dbReference type="Proteomes" id="UP000499080"/>
    </source>
</evidence>
<dbReference type="SMART" id="SM00875">
    <property type="entry name" value="BACK"/>
    <property type="match status" value="1"/>
</dbReference>
<keyword evidence="3" id="KW-0009">Actin-binding</keyword>
<keyword evidence="1" id="KW-0880">Kelch repeat</keyword>
<name>A0A4Y2JDL5_ARAVE</name>
<dbReference type="InterPro" id="IPR011333">
    <property type="entry name" value="SKP1/BTB/POZ_sf"/>
</dbReference>
<reference evidence="6 7" key="1">
    <citation type="journal article" date="2019" name="Sci. Rep.">
        <title>Orb-weaving spider Araneus ventricosus genome elucidates the spidroin gene catalogue.</title>
        <authorList>
            <person name="Kono N."/>
            <person name="Nakamura H."/>
            <person name="Ohtoshi R."/>
            <person name="Moran D.A.P."/>
            <person name="Shinohara A."/>
            <person name="Yoshida Y."/>
            <person name="Fujiwara M."/>
            <person name="Mori M."/>
            <person name="Tomita M."/>
            <person name="Arakawa K."/>
        </authorList>
    </citation>
    <scope>NUCLEOTIDE SEQUENCE [LARGE SCALE GENOMIC DNA]</scope>
</reference>
<evidence type="ECO:0000256" key="1">
    <source>
        <dbReference type="ARBA" id="ARBA00022441"/>
    </source>
</evidence>
<dbReference type="Proteomes" id="UP000499080">
    <property type="component" value="Unassembled WGS sequence"/>
</dbReference>
<dbReference type="SMART" id="SM00225">
    <property type="entry name" value="BTB"/>
    <property type="match status" value="1"/>
</dbReference>
<dbReference type="InterPro" id="IPR000210">
    <property type="entry name" value="BTB/POZ_dom"/>
</dbReference>
<feature type="domain" description="BTB" evidence="5">
    <location>
        <begin position="22"/>
        <end position="88"/>
    </location>
</feature>
<feature type="region of interest" description="Disordered" evidence="4">
    <location>
        <begin position="1"/>
        <end position="24"/>
    </location>
</feature>
<dbReference type="Pfam" id="PF07707">
    <property type="entry name" value="BACK"/>
    <property type="match status" value="1"/>
</dbReference>
<dbReference type="Gene3D" id="3.30.710.10">
    <property type="entry name" value="Potassium Channel Kv1.1, Chain A"/>
    <property type="match status" value="1"/>
</dbReference>
<comment type="caution">
    <text evidence="6">The sequence shown here is derived from an EMBL/GenBank/DDBJ whole genome shotgun (WGS) entry which is preliminary data.</text>
</comment>
<keyword evidence="2" id="KW-0677">Repeat</keyword>
<evidence type="ECO:0000313" key="6">
    <source>
        <dbReference type="EMBL" id="GBM88393.1"/>
    </source>
</evidence>
<gene>
    <name evidence="6" type="ORF">AVEN_149448_1</name>
</gene>
<protein>
    <recommendedName>
        <fullName evidence="5">BTB domain-containing protein</fullName>
    </recommendedName>
</protein>
<evidence type="ECO:0000259" key="5">
    <source>
        <dbReference type="PROSITE" id="PS50097"/>
    </source>
</evidence>